<keyword evidence="1" id="KW-0472">Membrane</keyword>
<dbReference type="EMBL" id="JBHTMO010000019">
    <property type="protein sequence ID" value="MFD1393208.1"/>
    <property type="molecule type" value="Genomic_DNA"/>
</dbReference>
<dbReference type="Proteomes" id="UP001597249">
    <property type="component" value="Unassembled WGS sequence"/>
</dbReference>
<organism evidence="2 3">
    <name type="scientific">Lacticaseibacillus jixianensis</name>
    <dbReference type="NCBI Taxonomy" id="2486012"/>
    <lineage>
        <taxon>Bacteria</taxon>
        <taxon>Bacillati</taxon>
        <taxon>Bacillota</taxon>
        <taxon>Bacilli</taxon>
        <taxon>Lactobacillales</taxon>
        <taxon>Lactobacillaceae</taxon>
        <taxon>Lacticaseibacillus</taxon>
    </lineage>
</organism>
<feature type="transmembrane region" description="Helical" evidence="1">
    <location>
        <begin position="271"/>
        <end position="291"/>
    </location>
</feature>
<keyword evidence="3" id="KW-1185">Reference proteome</keyword>
<feature type="transmembrane region" description="Helical" evidence="1">
    <location>
        <begin position="180"/>
        <end position="202"/>
    </location>
</feature>
<dbReference type="InterPro" id="IPR007163">
    <property type="entry name" value="VCA0040-like"/>
</dbReference>
<feature type="transmembrane region" description="Helical" evidence="1">
    <location>
        <begin position="51"/>
        <end position="73"/>
    </location>
</feature>
<keyword evidence="1" id="KW-0812">Transmembrane</keyword>
<proteinExistence type="predicted"/>
<dbReference type="RefSeq" id="WP_125585685.1">
    <property type="nucleotide sequence ID" value="NZ_JBHTMO010000019.1"/>
</dbReference>
<feature type="transmembrane region" description="Helical" evidence="1">
    <location>
        <begin position="6"/>
        <end position="31"/>
    </location>
</feature>
<dbReference type="PANTHER" id="PTHR37308:SF1">
    <property type="entry name" value="POLYPRENYL-PHOSPHATE TRANSPORTER"/>
    <property type="match status" value="1"/>
</dbReference>
<gene>
    <name evidence="2" type="ORF">ACFQ3L_06440</name>
</gene>
<dbReference type="Pfam" id="PF04018">
    <property type="entry name" value="VCA0040-like"/>
    <property type="match status" value="1"/>
</dbReference>
<reference evidence="3" key="1">
    <citation type="journal article" date="2019" name="Int. J. Syst. Evol. Microbiol.">
        <title>The Global Catalogue of Microorganisms (GCM) 10K type strain sequencing project: providing services to taxonomists for standard genome sequencing and annotation.</title>
        <authorList>
            <consortium name="The Broad Institute Genomics Platform"/>
            <consortium name="The Broad Institute Genome Sequencing Center for Infectious Disease"/>
            <person name="Wu L."/>
            <person name="Ma J."/>
        </authorList>
    </citation>
    <scope>NUCLEOTIDE SEQUENCE [LARGE SCALE GENOMIC DNA]</scope>
    <source>
        <strain evidence="3">CCM 8911</strain>
    </source>
</reference>
<name>A0ABW4BA56_9LACO</name>
<feature type="transmembrane region" description="Helical" evidence="1">
    <location>
        <begin position="208"/>
        <end position="229"/>
    </location>
</feature>
<evidence type="ECO:0000256" key="1">
    <source>
        <dbReference type="SAM" id="Phobius"/>
    </source>
</evidence>
<feature type="transmembrane region" description="Helical" evidence="1">
    <location>
        <begin position="147"/>
        <end position="173"/>
    </location>
</feature>
<keyword evidence="1" id="KW-1133">Transmembrane helix</keyword>
<feature type="transmembrane region" description="Helical" evidence="1">
    <location>
        <begin position="241"/>
        <end position="265"/>
    </location>
</feature>
<comment type="caution">
    <text evidence="2">The sequence shown here is derived from an EMBL/GenBank/DDBJ whole genome shotgun (WGS) entry which is preliminary data.</text>
</comment>
<evidence type="ECO:0000313" key="2">
    <source>
        <dbReference type="EMBL" id="MFD1393208.1"/>
    </source>
</evidence>
<feature type="transmembrane region" description="Helical" evidence="1">
    <location>
        <begin position="79"/>
        <end position="97"/>
    </location>
</feature>
<feature type="transmembrane region" description="Helical" evidence="1">
    <location>
        <begin position="109"/>
        <end position="127"/>
    </location>
</feature>
<sequence length="297" mass="31106">MLNMIKGALIGIALVIPGLSGSIFAVVVGLYDRLLTAVNHFREAPKVHAKLLLPVGIGAVIGVLLSTRAVLAMTTTWPLASYGFFIGLVVGIGPFVWRKIRQVSFRGWYLVLPVLGFALIYGLAQLGGEQPENLITLTRLTSVQDGFTMGFAGVFAVALMAIPGISGSIMLMVIDQYGTVYNAVAALGPTLRAGLAGNWAAAGHHLQTVALLLPFMIGAAGGLLVIAKVMEALLKRFEAQVYYAVIGIVLAAVVILIQTGLQPYWPQSGGLAASGVVLISVVIGTLATLFLDKPAGE</sequence>
<evidence type="ECO:0000313" key="3">
    <source>
        <dbReference type="Proteomes" id="UP001597249"/>
    </source>
</evidence>
<protein>
    <submittedName>
        <fullName evidence="2">DUF368 domain-containing protein</fullName>
    </submittedName>
</protein>
<accession>A0ABW4BA56</accession>
<dbReference type="PANTHER" id="PTHR37308">
    <property type="entry name" value="INTEGRAL MEMBRANE PROTEIN"/>
    <property type="match status" value="1"/>
</dbReference>